<dbReference type="Pfam" id="PF12119">
    <property type="entry name" value="DUF3581"/>
    <property type="match status" value="1"/>
</dbReference>
<evidence type="ECO:0000256" key="1">
    <source>
        <dbReference type="ARBA" id="ARBA00006184"/>
    </source>
</evidence>
<dbReference type="EMBL" id="LAZR01003116">
    <property type="protein sequence ID" value="KKN21819.1"/>
    <property type="molecule type" value="Genomic_DNA"/>
</dbReference>
<organism evidence="4">
    <name type="scientific">marine sediment metagenome</name>
    <dbReference type="NCBI Taxonomy" id="412755"/>
    <lineage>
        <taxon>unclassified sequences</taxon>
        <taxon>metagenomes</taxon>
        <taxon>ecological metagenomes</taxon>
    </lineage>
</organism>
<dbReference type="SMART" id="SM01074">
    <property type="entry name" value="Cdc6_C"/>
    <property type="match status" value="1"/>
</dbReference>
<gene>
    <name evidence="4" type="ORF">LCGC14_0921580</name>
</gene>
<name>A0A0F9NVH9_9ZZZZ</name>
<dbReference type="InterPro" id="IPR036388">
    <property type="entry name" value="WH-like_DNA-bd_sf"/>
</dbReference>
<evidence type="ECO:0000259" key="3">
    <source>
        <dbReference type="SMART" id="SM01074"/>
    </source>
</evidence>
<feature type="domain" description="Cdc6 C-terminal" evidence="3">
    <location>
        <begin position="222"/>
        <end position="301"/>
    </location>
</feature>
<keyword evidence="2" id="KW-0235">DNA replication</keyword>
<accession>A0A0F9NVH9</accession>
<protein>
    <recommendedName>
        <fullName evidence="3">Cdc6 C-terminal domain-containing protein</fullName>
    </recommendedName>
</protein>
<reference evidence="4" key="1">
    <citation type="journal article" date="2015" name="Nature">
        <title>Complex archaea that bridge the gap between prokaryotes and eukaryotes.</title>
        <authorList>
            <person name="Spang A."/>
            <person name="Saw J.H."/>
            <person name="Jorgensen S.L."/>
            <person name="Zaremba-Niedzwiedzka K."/>
            <person name="Martijn J."/>
            <person name="Lind A.E."/>
            <person name="van Eijk R."/>
            <person name="Schleper C."/>
            <person name="Guy L."/>
            <person name="Ettema T.J."/>
        </authorList>
    </citation>
    <scope>NUCLEOTIDE SEQUENCE</scope>
</reference>
<dbReference type="Pfam" id="PF09079">
    <property type="entry name" value="WHD_Cdc6"/>
    <property type="match status" value="1"/>
</dbReference>
<dbReference type="SUPFAM" id="SSF46785">
    <property type="entry name" value="Winged helix' DNA-binding domain"/>
    <property type="match status" value="1"/>
</dbReference>
<dbReference type="AlphaFoldDB" id="A0A0F9NVH9"/>
<evidence type="ECO:0000313" key="4">
    <source>
        <dbReference type="EMBL" id="KKN21819.1"/>
    </source>
</evidence>
<dbReference type="CDD" id="cd08768">
    <property type="entry name" value="Cdc6_C"/>
    <property type="match status" value="1"/>
</dbReference>
<dbReference type="InterPro" id="IPR021974">
    <property type="entry name" value="DUF3581"/>
</dbReference>
<dbReference type="InterPro" id="IPR015163">
    <property type="entry name" value="Cdc6_C"/>
</dbReference>
<comment type="similarity">
    <text evidence="1">Belongs to the CDC6/cdc18 family.</text>
</comment>
<comment type="caution">
    <text evidence="4">The sequence shown here is derived from an EMBL/GenBank/DDBJ whole genome shotgun (WGS) entry which is preliminary data.</text>
</comment>
<evidence type="ECO:0000256" key="2">
    <source>
        <dbReference type="ARBA" id="ARBA00022705"/>
    </source>
</evidence>
<proteinExistence type="inferred from homology"/>
<sequence length="313" mass="35103">MFPDRFHSMQDGRVHISAAQASLFAKEVAGDFNPIHDPDARRFCVPGDLLFAVVVSRFGLSRHMTFHFRALLGGGKLLEFREDGDETIKVCDQNGKVYLEVTRSGDVTRDEHVVEEFIRCYVAASGKNFPHTLKPLMESNDVMFNPDRPMVMYASMSLTLDRLDAGSPELELHNAELEANGKRGNVMLDYRLISEGVPVGEVSKHLVLGGLRPYCQDAMAGVIEATRKTKNGSIGTGEAYDAYKRFCQRIDLRPLTGRAFGDLVSELDIYSLIRSRVLSRGRYGRTREIILDLPQGLTEKIYACVLLNFEIHN</sequence>
<dbReference type="InterPro" id="IPR036390">
    <property type="entry name" value="WH_DNA-bd_sf"/>
</dbReference>
<dbReference type="Gene3D" id="1.10.10.10">
    <property type="entry name" value="Winged helix-like DNA-binding domain superfamily/Winged helix DNA-binding domain"/>
    <property type="match status" value="1"/>
</dbReference>
<dbReference type="GO" id="GO:0006260">
    <property type="term" value="P:DNA replication"/>
    <property type="evidence" value="ECO:0007669"/>
    <property type="project" value="UniProtKB-KW"/>
</dbReference>